<keyword evidence="4" id="KW-0804">Transcription</keyword>
<dbReference type="Gene3D" id="2.40.330.10">
    <property type="entry name" value="DNA-binding pseudobarrel domain"/>
    <property type="match status" value="1"/>
</dbReference>
<name>A0A9Q1RPT4_9SOLA</name>
<comment type="subcellular location">
    <subcellularLocation>
        <location evidence="1">Nucleus</location>
    </subcellularLocation>
</comment>
<keyword evidence="2" id="KW-0805">Transcription regulation</keyword>
<evidence type="ECO:0000256" key="5">
    <source>
        <dbReference type="ARBA" id="ARBA00023242"/>
    </source>
</evidence>
<dbReference type="GO" id="GO:0003677">
    <property type="term" value="F:DNA binding"/>
    <property type="evidence" value="ECO:0007669"/>
    <property type="project" value="UniProtKB-KW"/>
</dbReference>
<dbReference type="SUPFAM" id="SSF101936">
    <property type="entry name" value="DNA-binding pseudobarrel domain"/>
    <property type="match status" value="1"/>
</dbReference>
<proteinExistence type="predicted"/>
<evidence type="ECO:0000313" key="6">
    <source>
        <dbReference type="EMBL" id="KAJ8565703.1"/>
    </source>
</evidence>
<dbReference type="InterPro" id="IPR008979">
    <property type="entry name" value="Galactose-bd-like_sf"/>
</dbReference>
<dbReference type="OrthoDB" id="1739806at2759"/>
<keyword evidence="5" id="KW-0539">Nucleus</keyword>
<keyword evidence="7" id="KW-1185">Reference proteome</keyword>
<evidence type="ECO:0000256" key="4">
    <source>
        <dbReference type="ARBA" id="ARBA00023163"/>
    </source>
</evidence>
<evidence type="ECO:0000256" key="2">
    <source>
        <dbReference type="ARBA" id="ARBA00023015"/>
    </source>
</evidence>
<dbReference type="InterPro" id="IPR015300">
    <property type="entry name" value="DNA-bd_pseudobarrel_sf"/>
</dbReference>
<dbReference type="EMBL" id="JAJAGQ010000004">
    <property type="protein sequence ID" value="KAJ8565703.1"/>
    <property type="molecule type" value="Genomic_DNA"/>
</dbReference>
<evidence type="ECO:0000313" key="7">
    <source>
        <dbReference type="Proteomes" id="UP001152561"/>
    </source>
</evidence>
<sequence length="249" mass="28627">MESKPASGHVSSHKDHSSMKHTVIESCGIEEIDNGEYWPLSGKPYVDMILPKTSVKPLYNLYMPKKMTSVLPSAGAPAVLTCGRKKWKMFYGGAKSNHKFNEWRKFVDDNNLKEGMDLCLNFQSAALANSISEFRFSESPPSQKASHVLDPDLRNHWSTGTNTKEWILLELDEPCLLSHIRIYNKSLLEWEISAGLRYKPETFPKVRPHCEAPRRDMMYPMNYTPCRYGRISYLRGSPIAIFYIQQQFI</sequence>
<dbReference type="Proteomes" id="UP001152561">
    <property type="component" value="Unassembled WGS sequence"/>
</dbReference>
<dbReference type="PANTHER" id="PTHR35833">
    <property type="entry name" value="GALACTOSE-BINDING DOMAIN-LIKE, ARMADILLO-TYPE FOLD PROTEIN-RELATED"/>
    <property type="match status" value="1"/>
</dbReference>
<evidence type="ECO:0000256" key="1">
    <source>
        <dbReference type="ARBA" id="ARBA00004123"/>
    </source>
</evidence>
<comment type="caution">
    <text evidence="6">The sequence shown here is derived from an EMBL/GenBank/DDBJ whole genome shotgun (WGS) entry which is preliminary data.</text>
</comment>
<organism evidence="6 7">
    <name type="scientific">Anisodus acutangulus</name>
    <dbReference type="NCBI Taxonomy" id="402998"/>
    <lineage>
        <taxon>Eukaryota</taxon>
        <taxon>Viridiplantae</taxon>
        <taxon>Streptophyta</taxon>
        <taxon>Embryophyta</taxon>
        <taxon>Tracheophyta</taxon>
        <taxon>Spermatophyta</taxon>
        <taxon>Magnoliopsida</taxon>
        <taxon>eudicotyledons</taxon>
        <taxon>Gunneridae</taxon>
        <taxon>Pentapetalae</taxon>
        <taxon>asterids</taxon>
        <taxon>lamiids</taxon>
        <taxon>Solanales</taxon>
        <taxon>Solanaceae</taxon>
        <taxon>Solanoideae</taxon>
        <taxon>Hyoscyameae</taxon>
        <taxon>Anisodus</taxon>
    </lineage>
</organism>
<accession>A0A9Q1RPT4</accession>
<dbReference type="PANTHER" id="PTHR35833:SF1">
    <property type="entry name" value="GALACTOSE-BINDING DOMAIN-CONTAINING PROTEIN"/>
    <property type="match status" value="1"/>
</dbReference>
<gene>
    <name evidence="6" type="ORF">K7X08_008279</name>
</gene>
<reference evidence="7" key="1">
    <citation type="journal article" date="2023" name="Proc. Natl. Acad. Sci. U.S.A.">
        <title>Genomic and structural basis for evolution of tropane alkaloid biosynthesis.</title>
        <authorList>
            <person name="Wanga Y.-J."/>
            <person name="Taina T."/>
            <person name="Yua J.-Y."/>
            <person name="Lia J."/>
            <person name="Xua B."/>
            <person name="Chenc J."/>
            <person name="D'Auriad J.C."/>
            <person name="Huanga J.-P."/>
            <person name="Huanga S.-X."/>
        </authorList>
    </citation>
    <scope>NUCLEOTIDE SEQUENCE [LARGE SCALE GENOMIC DNA]</scope>
    <source>
        <strain evidence="7">cv. KIB-2019</strain>
    </source>
</reference>
<dbReference type="SUPFAM" id="SSF49785">
    <property type="entry name" value="Galactose-binding domain-like"/>
    <property type="match status" value="1"/>
</dbReference>
<dbReference type="AlphaFoldDB" id="A0A9Q1RPT4"/>
<keyword evidence="3" id="KW-0238">DNA-binding</keyword>
<evidence type="ECO:0000256" key="3">
    <source>
        <dbReference type="ARBA" id="ARBA00023125"/>
    </source>
</evidence>
<protein>
    <submittedName>
        <fullName evidence="6">Uncharacterized protein</fullName>
    </submittedName>
</protein>
<dbReference type="Gene3D" id="2.60.120.260">
    <property type="entry name" value="Galactose-binding domain-like"/>
    <property type="match status" value="1"/>
</dbReference>
<dbReference type="GO" id="GO:0005634">
    <property type="term" value="C:nucleus"/>
    <property type="evidence" value="ECO:0007669"/>
    <property type="project" value="UniProtKB-SubCell"/>
</dbReference>